<dbReference type="EMBL" id="LGRX02011961">
    <property type="protein sequence ID" value="KAK3268207.1"/>
    <property type="molecule type" value="Genomic_DNA"/>
</dbReference>
<gene>
    <name evidence="1" type="ORF">CYMTET_23278</name>
</gene>
<evidence type="ECO:0000313" key="1">
    <source>
        <dbReference type="EMBL" id="KAK3268207.1"/>
    </source>
</evidence>
<dbReference type="AlphaFoldDB" id="A0AAE0FY96"/>
<accession>A0AAE0FY96</accession>
<comment type="caution">
    <text evidence="1">The sequence shown here is derived from an EMBL/GenBank/DDBJ whole genome shotgun (WGS) entry which is preliminary data.</text>
</comment>
<keyword evidence="2" id="KW-1185">Reference proteome</keyword>
<organism evidence="1 2">
    <name type="scientific">Cymbomonas tetramitiformis</name>
    <dbReference type="NCBI Taxonomy" id="36881"/>
    <lineage>
        <taxon>Eukaryota</taxon>
        <taxon>Viridiplantae</taxon>
        <taxon>Chlorophyta</taxon>
        <taxon>Pyramimonadophyceae</taxon>
        <taxon>Pyramimonadales</taxon>
        <taxon>Pyramimonadaceae</taxon>
        <taxon>Cymbomonas</taxon>
    </lineage>
</organism>
<reference evidence="1 2" key="1">
    <citation type="journal article" date="2015" name="Genome Biol. Evol.">
        <title>Comparative Genomics of a Bacterivorous Green Alga Reveals Evolutionary Causalities and Consequences of Phago-Mixotrophic Mode of Nutrition.</title>
        <authorList>
            <person name="Burns J.A."/>
            <person name="Paasch A."/>
            <person name="Narechania A."/>
            <person name="Kim E."/>
        </authorList>
    </citation>
    <scope>NUCLEOTIDE SEQUENCE [LARGE SCALE GENOMIC DNA]</scope>
    <source>
        <strain evidence="1 2">PLY_AMNH</strain>
    </source>
</reference>
<sequence>MTAWTHLWVATRRKDYWVSRAPHHWRAVVLLELSLRLRASESKLREDEDEHVMTAPQNADLQFALQTLQAELTEETLRLKNSGGTSAKLQKRLEVSSECIRSMRKDYAMTCNHCNKTLMQMHQTERTETKNALCSFVADENFDDESTDEAVVEFANVQLKEMMRNDVAKW</sequence>
<proteinExistence type="predicted"/>
<protein>
    <submittedName>
        <fullName evidence="1">Uncharacterized protein</fullName>
    </submittedName>
</protein>
<evidence type="ECO:0000313" key="2">
    <source>
        <dbReference type="Proteomes" id="UP001190700"/>
    </source>
</evidence>
<name>A0AAE0FY96_9CHLO</name>
<dbReference type="Proteomes" id="UP001190700">
    <property type="component" value="Unassembled WGS sequence"/>
</dbReference>